<name>A0A1X2EMG6_MYCSZ</name>
<evidence type="ECO:0000313" key="2">
    <source>
        <dbReference type="Proteomes" id="UP000193317"/>
    </source>
</evidence>
<dbReference type="AlphaFoldDB" id="A0A1X2EMG6"/>
<accession>A0A1X2EMG6</accession>
<gene>
    <name evidence="1" type="ORF">AWC27_26525</name>
</gene>
<sequence>MLRQAGLAGQPEKLPAVAALATGARWCPRCAVAAVPAETYEESGASTFAAAPTGIGGGGGSARAA</sequence>
<keyword evidence="2" id="KW-1185">Reference proteome</keyword>
<protein>
    <submittedName>
        <fullName evidence="1">Uncharacterized protein</fullName>
    </submittedName>
</protein>
<evidence type="ECO:0000313" key="1">
    <source>
        <dbReference type="EMBL" id="ORX06771.1"/>
    </source>
</evidence>
<comment type="caution">
    <text evidence="1">The sequence shown here is derived from an EMBL/GenBank/DDBJ whole genome shotgun (WGS) entry which is preliminary data.</text>
</comment>
<reference evidence="1 2" key="1">
    <citation type="submission" date="2016-01" db="EMBL/GenBank/DDBJ databases">
        <title>The new phylogeny of the genus Mycobacterium.</title>
        <authorList>
            <person name="Tarcisio F."/>
            <person name="Conor M."/>
            <person name="Antonella G."/>
            <person name="Elisabetta G."/>
            <person name="Giulia F.S."/>
            <person name="Sara T."/>
            <person name="Anna F."/>
            <person name="Clotilde B."/>
            <person name="Roberto B."/>
            <person name="Veronica D.S."/>
            <person name="Fabio R."/>
            <person name="Monica P."/>
            <person name="Olivier J."/>
            <person name="Enrico T."/>
            <person name="Nicola S."/>
        </authorList>
    </citation>
    <scope>NUCLEOTIDE SEQUENCE [LARGE SCALE GENOMIC DNA]</scope>
    <source>
        <strain evidence="1 2">DSM 44166</strain>
    </source>
</reference>
<dbReference type="EMBL" id="LQPW01000066">
    <property type="protein sequence ID" value="ORX06771.1"/>
    <property type="molecule type" value="Genomic_DNA"/>
</dbReference>
<organism evidence="1 2">
    <name type="scientific">Mycobacterium szulgai</name>
    <dbReference type="NCBI Taxonomy" id="1787"/>
    <lineage>
        <taxon>Bacteria</taxon>
        <taxon>Bacillati</taxon>
        <taxon>Actinomycetota</taxon>
        <taxon>Actinomycetes</taxon>
        <taxon>Mycobacteriales</taxon>
        <taxon>Mycobacteriaceae</taxon>
        <taxon>Mycobacterium</taxon>
    </lineage>
</organism>
<dbReference type="Proteomes" id="UP000193317">
    <property type="component" value="Unassembled WGS sequence"/>
</dbReference>
<proteinExistence type="predicted"/>